<proteinExistence type="predicted"/>
<dbReference type="RefSeq" id="WP_089866395.1">
    <property type="nucleotide sequence ID" value="NZ_FOTC01000001.1"/>
</dbReference>
<dbReference type="STRING" id="553466.SAMN04487950_0968"/>
<feature type="region of interest" description="Disordered" evidence="1">
    <location>
        <begin position="1"/>
        <end position="22"/>
    </location>
</feature>
<reference evidence="3" key="1">
    <citation type="submission" date="2016-10" db="EMBL/GenBank/DDBJ databases">
        <authorList>
            <person name="Varghese N."/>
            <person name="Submissions S."/>
        </authorList>
    </citation>
    <scope>NUCLEOTIDE SEQUENCE [LARGE SCALE GENOMIC DNA]</scope>
    <source>
        <strain evidence="3">CGMCC 1.7738</strain>
    </source>
</reference>
<evidence type="ECO:0000256" key="1">
    <source>
        <dbReference type="SAM" id="MobiDB-lite"/>
    </source>
</evidence>
<keyword evidence="3" id="KW-1185">Reference proteome</keyword>
<gene>
    <name evidence="2" type="ORF">SAMN04487950_0968</name>
</gene>
<accession>A0A1I4C879</accession>
<name>A0A1I4C879_9EURY</name>
<evidence type="ECO:0000313" key="3">
    <source>
        <dbReference type="Proteomes" id="UP000199607"/>
    </source>
</evidence>
<dbReference type="AlphaFoldDB" id="A0A1I4C879"/>
<dbReference type="Proteomes" id="UP000199607">
    <property type="component" value="Unassembled WGS sequence"/>
</dbReference>
<protein>
    <submittedName>
        <fullName evidence="2">Uncharacterized protein</fullName>
    </submittedName>
</protein>
<evidence type="ECO:0000313" key="2">
    <source>
        <dbReference type="EMBL" id="SFK76281.1"/>
    </source>
</evidence>
<sequence length="114" mass="12965">MTHETDAAADATDDPYDLNRPNDWSYAVDDGRVVYENDDATVRVSITEFSRHLQVYWWVDVFTRDDTEETWTKREAGLGDSFRDPEDAAQVAEVLVESVEDGDDFTELPVSTVV</sequence>
<dbReference type="EMBL" id="FOTC01000001">
    <property type="protein sequence ID" value="SFK76281.1"/>
    <property type="molecule type" value="Genomic_DNA"/>
</dbReference>
<organism evidence="2 3">
    <name type="scientific">Halogranum rubrum</name>
    <dbReference type="NCBI Taxonomy" id="553466"/>
    <lineage>
        <taxon>Archaea</taxon>
        <taxon>Methanobacteriati</taxon>
        <taxon>Methanobacteriota</taxon>
        <taxon>Stenosarchaea group</taxon>
        <taxon>Halobacteria</taxon>
        <taxon>Halobacteriales</taxon>
        <taxon>Haloferacaceae</taxon>
    </lineage>
</organism>